<evidence type="ECO:0000313" key="3">
    <source>
        <dbReference type="Proteomes" id="UP000007076"/>
    </source>
</evidence>
<dbReference type="HOGENOM" id="CLU_996702_0_0_11"/>
<evidence type="ECO:0008006" key="4">
    <source>
        <dbReference type="Google" id="ProtNLM"/>
    </source>
</evidence>
<evidence type="ECO:0000313" key="2">
    <source>
        <dbReference type="EMBL" id="BAJ31776.1"/>
    </source>
</evidence>
<feature type="transmembrane region" description="Helical" evidence="1">
    <location>
        <begin position="150"/>
        <end position="169"/>
    </location>
</feature>
<dbReference type="Proteomes" id="UP000007076">
    <property type="component" value="Chromosome"/>
</dbReference>
<name>E4N0U2_KITSK</name>
<gene>
    <name evidence="2" type="ordered locus">KSE_60070</name>
</gene>
<evidence type="ECO:0000256" key="1">
    <source>
        <dbReference type="SAM" id="Phobius"/>
    </source>
</evidence>
<dbReference type="KEGG" id="ksk:KSE_60070"/>
<feature type="transmembrane region" description="Helical" evidence="1">
    <location>
        <begin position="20"/>
        <end position="41"/>
    </location>
</feature>
<sequence length="279" mass="28050">MVGTGGGPERLAVRRRGGVMGTLGVLGAVAALVAAGLLRWLPVKARGRGEDLSPVAVAGLRGGTAAALGVALVELHLAGTVEVVRHGRLLRVGHKGPGPGLTPLHRALWAAFGRALSPLDAGNSPAARRARAELFAELTARGLRCGRARLLLAALAALAACGLGVAVAVGGDLAVGLPPAVLPLAVLAAPARTLAGRRVLRGLRRRNPPPGAAEAVHSSDVALLVALYGRPALKRLVPELADRTALLGGRSLSETVAGENRARNDFGGVTGGSYPGGGM</sequence>
<dbReference type="InterPro" id="IPR026467">
    <property type="entry name" value="Ser/Gly_Cys_C_dom"/>
</dbReference>
<dbReference type="AlphaFoldDB" id="E4N0U2"/>
<keyword evidence="1" id="KW-0812">Transmembrane</keyword>
<accession>E4N0U2</accession>
<protein>
    <recommendedName>
        <fullName evidence="4">TIGR04222 domain-containing membrane protein</fullName>
    </recommendedName>
</protein>
<feature type="transmembrane region" description="Helical" evidence="1">
    <location>
        <begin position="175"/>
        <end position="195"/>
    </location>
</feature>
<keyword evidence="1" id="KW-0472">Membrane</keyword>
<reference evidence="2 3" key="1">
    <citation type="journal article" date="2010" name="DNA Res.">
        <title>Genome sequence of Kitasatospora setae NBRC 14216T: an evolutionary snapshot of the family Streptomycetaceae.</title>
        <authorList>
            <person name="Ichikawa N."/>
            <person name="Oguchi A."/>
            <person name="Ikeda H."/>
            <person name="Ishikawa J."/>
            <person name="Kitani S."/>
            <person name="Watanabe Y."/>
            <person name="Nakamura S."/>
            <person name="Katano Y."/>
            <person name="Kishi E."/>
            <person name="Sasagawa M."/>
            <person name="Ankai A."/>
            <person name="Fukui S."/>
            <person name="Hashimoto Y."/>
            <person name="Kamata S."/>
            <person name="Otoguro M."/>
            <person name="Tanikawa S."/>
            <person name="Nihira T."/>
            <person name="Horinouchi S."/>
            <person name="Ohnishi Y."/>
            <person name="Hayakawa M."/>
            <person name="Kuzuyama T."/>
            <person name="Arisawa A."/>
            <person name="Nomoto F."/>
            <person name="Miura H."/>
            <person name="Takahashi Y."/>
            <person name="Fujita N."/>
        </authorList>
    </citation>
    <scope>NUCLEOTIDE SEQUENCE [LARGE SCALE GENOMIC DNA]</scope>
    <source>
        <strain evidence="3">ATCC 33774 / DSM 43861 / JCM 3304 / KCC A-0304 / NBRC 14216 / KM-6054</strain>
    </source>
</reference>
<keyword evidence="3" id="KW-1185">Reference proteome</keyword>
<dbReference type="STRING" id="452652.KSE_60070"/>
<organism evidence="2 3">
    <name type="scientific">Kitasatospora setae (strain ATCC 33774 / DSM 43861 / JCM 3304 / KCC A-0304 / NBRC 14216 / KM-6054)</name>
    <name type="common">Streptomyces setae</name>
    <dbReference type="NCBI Taxonomy" id="452652"/>
    <lineage>
        <taxon>Bacteria</taxon>
        <taxon>Bacillati</taxon>
        <taxon>Actinomycetota</taxon>
        <taxon>Actinomycetes</taxon>
        <taxon>Kitasatosporales</taxon>
        <taxon>Streptomycetaceae</taxon>
        <taxon>Kitasatospora</taxon>
    </lineage>
</organism>
<proteinExistence type="predicted"/>
<dbReference type="NCBIfam" id="TIGR04222">
    <property type="entry name" value="near_uncomplex"/>
    <property type="match status" value="1"/>
</dbReference>
<dbReference type="PATRIC" id="fig|452652.3.peg.6017"/>
<keyword evidence="1" id="KW-1133">Transmembrane helix</keyword>
<dbReference type="EMBL" id="AP010968">
    <property type="protein sequence ID" value="BAJ31776.1"/>
    <property type="molecule type" value="Genomic_DNA"/>
</dbReference>